<keyword evidence="5" id="KW-0539">Nucleus</keyword>
<evidence type="ECO:0000256" key="1">
    <source>
        <dbReference type="ARBA" id="ARBA00004123"/>
    </source>
</evidence>
<dbReference type="InterPro" id="IPR001138">
    <property type="entry name" value="Zn2Cys6_DnaBD"/>
</dbReference>
<dbReference type="SMART" id="SM00906">
    <property type="entry name" value="Fungal_trans"/>
    <property type="match status" value="1"/>
</dbReference>
<keyword evidence="9" id="KW-1185">Reference proteome</keyword>
<organism evidence="8 9">
    <name type="scientific">Saitozyma podzolica</name>
    <dbReference type="NCBI Taxonomy" id="1890683"/>
    <lineage>
        <taxon>Eukaryota</taxon>
        <taxon>Fungi</taxon>
        <taxon>Dikarya</taxon>
        <taxon>Basidiomycota</taxon>
        <taxon>Agaricomycotina</taxon>
        <taxon>Tremellomycetes</taxon>
        <taxon>Tremellales</taxon>
        <taxon>Trimorphomycetaceae</taxon>
        <taxon>Saitozyma</taxon>
    </lineage>
</organism>
<evidence type="ECO:0000313" key="8">
    <source>
        <dbReference type="EMBL" id="RSH81528.1"/>
    </source>
</evidence>
<proteinExistence type="predicted"/>
<comment type="subcellular location">
    <subcellularLocation>
        <location evidence="1">Nucleus</location>
    </subcellularLocation>
</comment>
<dbReference type="PROSITE" id="PS00463">
    <property type="entry name" value="ZN2_CY6_FUNGAL_1"/>
    <property type="match status" value="1"/>
</dbReference>
<dbReference type="InterPro" id="IPR050815">
    <property type="entry name" value="TF_fung"/>
</dbReference>
<dbReference type="AlphaFoldDB" id="A0A427XRU9"/>
<keyword evidence="2" id="KW-0479">Metal-binding</keyword>
<keyword evidence="4" id="KW-0804">Transcription</keyword>
<feature type="region of interest" description="Disordered" evidence="6">
    <location>
        <begin position="215"/>
        <end position="249"/>
    </location>
</feature>
<evidence type="ECO:0000256" key="5">
    <source>
        <dbReference type="ARBA" id="ARBA00023242"/>
    </source>
</evidence>
<evidence type="ECO:0000256" key="4">
    <source>
        <dbReference type="ARBA" id="ARBA00023163"/>
    </source>
</evidence>
<dbReference type="Gene3D" id="4.10.240.10">
    <property type="entry name" value="Zn(2)-C6 fungal-type DNA-binding domain"/>
    <property type="match status" value="1"/>
</dbReference>
<dbReference type="InterPro" id="IPR007219">
    <property type="entry name" value="XnlR_reg_dom"/>
</dbReference>
<evidence type="ECO:0000256" key="6">
    <source>
        <dbReference type="SAM" id="MobiDB-lite"/>
    </source>
</evidence>
<accession>A0A427XRU9</accession>
<evidence type="ECO:0000256" key="3">
    <source>
        <dbReference type="ARBA" id="ARBA00023015"/>
    </source>
</evidence>
<comment type="caution">
    <text evidence="8">The sequence shown here is derived from an EMBL/GenBank/DDBJ whole genome shotgun (WGS) entry which is preliminary data.</text>
</comment>
<dbReference type="PROSITE" id="PS50048">
    <property type="entry name" value="ZN2_CY6_FUNGAL_2"/>
    <property type="match status" value="1"/>
</dbReference>
<dbReference type="GO" id="GO:0000981">
    <property type="term" value="F:DNA-binding transcription factor activity, RNA polymerase II-specific"/>
    <property type="evidence" value="ECO:0007669"/>
    <property type="project" value="InterPro"/>
</dbReference>
<dbReference type="GO" id="GO:0005634">
    <property type="term" value="C:nucleus"/>
    <property type="evidence" value="ECO:0007669"/>
    <property type="project" value="UniProtKB-SubCell"/>
</dbReference>
<dbReference type="GO" id="GO:0006351">
    <property type="term" value="P:DNA-templated transcription"/>
    <property type="evidence" value="ECO:0007669"/>
    <property type="project" value="InterPro"/>
</dbReference>
<dbReference type="OrthoDB" id="39175at2759"/>
<feature type="compositionally biased region" description="Acidic residues" evidence="6">
    <location>
        <begin position="56"/>
        <end position="69"/>
    </location>
</feature>
<protein>
    <recommendedName>
        <fullName evidence="7">Zn(2)-C6 fungal-type domain-containing protein</fullName>
    </recommendedName>
</protein>
<dbReference type="PANTHER" id="PTHR47338:SF29">
    <property type="entry name" value="ZN(2)-C6 FUNGAL-TYPE DOMAIN-CONTAINING PROTEIN"/>
    <property type="match status" value="1"/>
</dbReference>
<dbReference type="EMBL" id="RSCD01000029">
    <property type="protein sequence ID" value="RSH81528.1"/>
    <property type="molecule type" value="Genomic_DNA"/>
</dbReference>
<evidence type="ECO:0000256" key="2">
    <source>
        <dbReference type="ARBA" id="ARBA00022723"/>
    </source>
</evidence>
<dbReference type="Pfam" id="PF00172">
    <property type="entry name" value="Zn_clus"/>
    <property type="match status" value="1"/>
</dbReference>
<reference evidence="8 9" key="1">
    <citation type="submission" date="2018-11" db="EMBL/GenBank/DDBJ databases">
        <title>Genome sequence of Saitozyma podzolica DSM 27192.</title>
        <authorList>
            <person name="Aliyu H."/>
            <person name="Gorte O."/>
            <person name="Ochsenreither K."/>
        </authorList>
    </citation>
    <scope>NUCLEOTIDE SEQUENCE [LARGE SCALE GENOMIC DNA]</scope>
    <source>
        <strain evidence="8 9">DSM 27192</strain>
    </source>
</reference>
<dbReference type="InterPro" id="IPR036864">
    <property type="entry name" value="Zn2-C6_fun-type_DNA-bd_sf"/>
</dbReference>
<dbReference type="PANTHER" id="PTHR47338">
    <property type="entry name" value="ZN(II)2CYS6 TRANSCRIPTION FACTOR (EUROFUNG)-RELATED"/>
    <property type="match status" value="1"/>
</dbReference>
<gene>
    <name evidence="8" type="ORF">EHS25_006150</name>
</gene>
<feature type="compositionally biased region" description="Polar residues" evidence="6">
    <location>
        <begin position="221"/>
        <end position="230"/>
    </location>
</feature>
<dbReference type="SMART" id="SM00066">
    <property type="entry name" value="GAL4"/>
    <property type="match status" value="1"/>
</dbReference>
<dbReference type="Proteomes" id="UP000279259">
    <property type="component" value="Unassembled WGS sequence"/>
</dbReference>
<evidence type="ECO:0000313" key="9">
    <source>
        <dbReference type="Proteomes" id="UP000279259"/>
    </source>
</evidence>
<feature type="domain" description="Zn(2)-C6 fungal-type" evidence="7">
    <location>
        <begin position="162"/>
        <end position="192"/>
    </location>
</feature>
<dbReference type="SUPFAM" id="SSF57701">
    <property type="entry name" value="Zn2/Cys6 DNA-binding domain"/>
    <property type="match status" value="1"/>
</dbReference>
<sequence>MDHPDRRTRPYNPRYDNPLGPMHEPPSDSSNLDAPSGGAFDTDSATFLGQLPVQDDPADPDGDADQDQDTDAALKQLFAEHGGLTNAAHDYAIDPTLANPEPQGNLLDQHVVVGIDGEADAEAEAGQVGLDFGEAQAHDGAMPVPSKRKATSRANMLARGGACEFCKRRKLKCSAEVPTCGACLRAGRECVYSQKKQRSRVRVLEDRLVELEKRLEKGESSGPSASSVEQGSAGVPSGPSTGNSGVAALATGASSGGSWASPLMTIDSPMNMLGSRDSAGGFTNIPSDMGFTLSAFDLPLGLGTGTDKRAEPDLMTLADAAAADLRSAPVPAAERYEWEEMTPEQIAGEIVKAIEGGKGIGEKIIVHLLQFYVNRPGIPILAGAINAATFKARLSPGSTSPPHSSLILSLLPFLLPLSPSRALSEPSRVSVLSTLLLAPARSLAAHAYAAADPRLLDVIAGNATRALHLYLGGRFLDGWAEASGGSAMAWAAGLGKLGGVGEAMVGSGGKERSEKVARERRLREIRPKGVVVEPPKTPQELGERIDLFWEIYLCDKAGAVGWGWPSTFDDEEVTTPWPKDDYSNPEALRDNRSVIDFINSRTPSGRDDNDYCVCVKSLTLMYRATRLFDLPASVATPERTAHLLRVTRMYISAIRTVPRDPSGASATSIGSLNQSWMVLHATMMLLHAKEELDAPPGGEAEHFDKAIEAMHKVVEHVELAYSNGDHALQGYDVIAAGIWQTVSRTAFRYAARVESGGIAGGESAKNGRIAELRGIGRI</sequence>
<keyword evidence="3" id="KW-0805">Transcription regulation</keyword>
<evidence type="ECO:0000259" key="7">
    <source>
        <dbReference type="PROSITE" id="PS50048"/>
    </source>
</evidence>
<dbReference type="GO" id="GO:0003677">
    <property type="term" value="F:DNA binding"/>
    <property type="evidence" value="ECO:0007669"/>
    <property type="project" value="InterPro"/>
</dbReference>
<name>A0A427XRU9_9TREE</name>
<dbReference type="CDD" id="cd00067">
    <property type="entry name" value="GAL4"/>
    <property type="match status" value="1"/>
</dbReference>
<dbReference type="CDD" id="cd12148">
    <property type="entry name" value="fungal_TF_MHR"/>
    <property type="match status" value="1"/>
</dbReference>
<feature type="region of interest" description="Disordered" evidence="6">
    <location>
        <begin position="1"/>
        <end position="69"/>
    </location>
</feature>
<dbReference type="GO" id="GO:0008270">
    <property type="term" value="F:zinc ion binding"/>
    <property type="evidence" value="ECO:0007669"/>
    <property type="project" value="InterPro"/>
</dbReference>